<reference evidence="1 2" key="1">
    <citation type="journal article" date="2021" name="Nat. Plants">
        <title>The Taxus genome provides insights into paclitaxel biosynthesis.</title>
        <authorList>
            <person name="Xiong X."/>
            <person name="Gou J."/>
            <person name="Liao Q."/>
            <person name="Li Y."/>
            <person name="Zhou Q."/>
            <person name="Bi G."/>
            <person name="Li C."/>
            <person name="Du R."/>
            <person name="Wang X."/>
            <person name="Sun T."/>
            <person name="Guo L."/>
            <person name="Liang H."/>
            <person name="Lu P."/>
            <person name="Wu Y."/>
            <person name="Zhang Z."/>
            <person name="Ro D.K."/>
            <person name="Shang Y."/>
            <person name="Huang S."/>
            <person name="Yan J."/>
        </authorList>
    </citation>
    <scope>NUCLEOTIDE SEQUENCE [LARGE SCALE GENOMIC DNA]</scope>
    <source>
        <strain evidence="1">Ta-2019</strain>
    </source>
</reference>
<gene>
    <name evidence="1" type="ORF">KI387_005104</name>
</gene>
<name>A0AA38GLE6_TAXCH</name>
<organism evidence="1 2">
    <name type="scientific">Taxus chinensis</name>
    <name type="common">Chinese yew</name>
    <name type="synonym">Taxus wallichiana var. chinensis</name>
    <dbReference type="NCBI Taxonomy" id="29808"/>
    <lineage>
        <taxon>Eukaryota</taxon>
        <taxon>Viridiplantae</taxon>
        <taxon>Streptophyta</taxon>
        <taxon>Embryophyta</taxon>
        <taxon>Tracheophyta</taxon>
        <taxon>Spermatophyta</taxon>
        <taxon>Pinopsida</taxon>
        <taxon>Pinidae</taxon>
        <taxon>Conifers II</taxon>
        <taxon>Cupressales</taxon>
        <taxon>Taxaceae</taxon>
        <taxon>Taxus</taxon>
    </lineage>
</organism>
<keyword evidence="2" id="KW-1185">Reference proteome</keyword>
<evidence type="ECO:0000313" key="2">
    <source>
        <dbReference type="Proteomes" id="UP000824469"/>
    </source>
</evidence>
<accession>A0AA38GLE6</accession>
<dbReference type="AlphaFoldDB" id="A0AA38GLE6"/>
<feature type="non-terminal residue" evidence="1">
    <location>
        <position position="64"/>
    </location>
</feature>
<proteinExistence type="predicted"/>
<protein>
    <submittedName>
        <fullName evidence="1">Uncharacterized protein</fullName>
    </submittedName>
</protein>
<dbReference type="EMBL" id="JAHRHJ020000002">
    <property type="protein sequence ID" value="KAH9324926.1"/>
    <property type="molecule type" value="Genomic_DNA"/>
</dbReference>
<comment type="caution">
    <text evidence="1">The sequence shown here is derived from an EMBL/GenBank/DDBJ whole genome shotgun (WGS) entry which is preliminary data.</text>
</comment>
<sequence>MDELHDTLKTYEMKVMDYKPTKKEITFKMEKVTKEKKEKSEDTTLELDDEELFSMVLRRMTLGN</sequence>
<evidence type="ECO:0000313" key="1">
    <source>
        <dbReference type="EMBL" id="KAH9324926.1"/>
    </source>
</evidence>
<dbReference type="Proteomes" id="UP000824469">
    <property type="component" value="Unassembled WGS sequence"/>
</dbReference>